<dbReference type="Proteomes" id="UP000324222">
    <property type="component" value="Unassembled WGS sequence"/>
</dbReference>
<comment type="caution">
    <text evidence="3">The sequence shown here is derived from an EMBL/GenBank/DDBJ whole genome shotgun (WGS) entry which is preliminary data.</text>
</comment>
<gene>
    <name evidence="3" type="ORF">E2C01_044163</name>
</gene>
<feature type="chain" id="PRO_5023059242" description="Secreted protein" evidence="2">
    <location>
        <begin position="31"/>
        <end position="109"/>
    </location>
</feature>
<feature type="compositionally biased region" description="Polar residues" evidence="1">
    <location>
        <begin position="85"/>
        <end position="96"/>
    </location>
</feature>
<keyword evidence="2" id="KW-0732">Signal</keyword>
<accession>A0A5B7FYC6</accession>
<name>A0A5B7FYC6_PORTR</name>
<evidence type="ECO:0008006" key="5">
    <source>
        <dbReference type="Google" id="ProtNLM"/>
    </source>
</evidence>
<dbReference type="EMBL" id="VSRR010009440">
    <property type="protein sequence ID" value="MPC50335.1"/>
    <property type="molecule type" value="Genomic_DNA"/>
</dbReference>
<protein>
    <recommendedName>
        <fullName evidence="5">Secreted protein</fullName>
    </recommendedName>
</protein>
<feature type="signal peptide" evidence="2">
    <location>
        <begin position="1"/>
        <end position="30"/>
    </location>
</feature>
<keyword evidence="4" id="KW-1185">Reference proteome</keyword>
<dbReference type="AlphaFoldDB" id="A0A5B7FYC6"/>
<sequence>MSVTRPQLNPQLPWPLHLFRLLFTLTPAHSTLHAPHSSKNPGPFPNTRLHLLCSLAHAFYFLCPPQSHPFLQCAAPPWPPRSDEGNSVSLGPNTAAPSAFIGTSRLPPS</sequence>
<reference evidence="3 4" key="1">
    <citation type="submission" date="2019-05" db="EMBL/GenBank/DDBJ databases">
        <title>Another draft genome of Portunus trituberculatus and its Hox gene families provides insights of decapod evolution.</title>
        <authorList>
            <person name="Jeong J.-H."/>
            <person name="Song I."/>
            <person name="Kim S."/>
            <person name="Choi T."/>
            <person name="Kim D."/>
            <person name="Ryu S."/>
            <person name="Kim W."/>
        </authorList>
    </citation>
    <scope>NUCLEOTIDE SEQUENCE [LARGE SCALE GENOMIC DNA]</scope>
    <source>
        <tissue evidence="3">Muscle</tissue>
    </source>
</reference>
<evidence type="ECO:0000313" key="4">
    <source>
        <dbReference type="Proteomes" id="UP000324222"/>
    </source>
</evidence>
<organism evidence="3 4">
    <name type="scientific">Portunus trituberculatus</name>
    <name type="common">Swimming crab</name>
    <name type="synonym">Neptunus trituberculatus</name>
    <dbReference type="NCBI Taxonomy" id="210409"/>
    <lineage>
        <taxon>Eukaryota</taxon>
        <taxon>Metazoa</taxon>
        <taxon>Ecdysozoa</taxon>
        <taxon>Arthropoda</taxon>
        <taxon>Crustacea</taxon>
        <taxon>Multicrustacea</taxon>
        <taxon>Malacostraca</taxon>
        <taxon>Eumalacostraca</taxon>
        <taxon>Eucarida</taxon>
        <taxon>Decapoda</taxon>
        <taxon>Pleocyemata</taxon>
        <taxon>Brachyura</taxon>
        <taxon>Eubrachyura</taxon>
        <taxon>Portunoidea</taxon>
        <taxon>Portunidae</taxon>
        <taxon>Portuninae</taxon>
        <taxon>Portunus</taxon>
    </lineage>
</organism>
<evidence type="ECO:0000256" key="2">
    <source>
        <dbReference type="SAM" id="SignalP"/>
    </source>
</evidence>
<proteinExistence type="predicted"/>
<feature type="region of interest" description="Disordered" evidence="1">
    <location>
        <begin position="79"/>
        <end position="109"/>
    </location>
</feature>
<evidence type="ECO:0000313" key="3">
    <source>
        <dbReference type="EMBL" id="MPC50335.1"/>
    </source>
</evidence>
<evidence type="ECO:0000256" key="1">
    <source>
        <dbReference type="SAM" id="MobiDB-lite"/>
    </source>
</evidence>